<dbReference type="PROSITE" id="PS51257">
    <property type="entry name" value="PROKAR_LIPOPROTEIN"/>
    <property type="match status" value="1"/>
</dbReference>
<evidence type="ECO:0000313" key="4">
    <source>
        <dbReference type="Proteomes" id="UP001205337"/>
    </source>
</evidence>
<feature type="domain" description="Right handed beta helix" evidence="2">
    <location>
        <begin position="144"/>
        <end position="280"/>
    </location>
</feature>
<dbReference type="SUPFAM" id="SSF51126">
    <property type="entry name" value="Pectin lyase-like"/>
    <property type="match status" value="1"/>
</dbReference>
<accession>A0ABT1ZBH8</accession>
<dbReference type="InterPro" id="IPR039448">
    <property type="entry name" value="Beta_helix"/>
</dbReference>
<dbReference type="SMART" id="SM00710">
    <property type="entry name" value="PbH1"/>
    <property type="match status" value="4"/>
</dbReference>
<dbReference type="EMBL" id="JANTHX010000002">
    <property type="protein sequence ID" value="MCS0498046.1"/>
    <property type="molecule type" value="Genomic_DNA"/>
</dbReference>
<evidence type="ECO:0000256" key="1">
    <source>
        <dbReference type="SAM" id="SignalP"/>
    </source>
</evidence>
<comment type="caution">
    <text evidence="3">The sequence shown here is derived from an EMBL/GenBank/DDBJ whole genome shotgun (WGS) entry which is preliminary data.</text>
</comment>
<keyword evidence="4" id="KW-1185">Reference proteome</keyword>
<dbReference type="InterPro" id="IPR011050">
    <property type="entry name" value="Pectin_lyase_fold/virulence"/>
</dbReference>
<organism evidence="3 4">
    <name type="scientific">Protaetiibacter mangrovi</name>
    <dbReference type="NCBI Taxonomy" id="2970926"/>
    <lineage>
        <taxon>Bacteria</taxon>
        <taxon>Bacillati</taxon>
        <taxon>Actinomycetota</taxon>
        <taxon>Actinomycetes</taxon>
        <taxon>Micrococcales</taxon>
        <taxon>Microbacteriaceae</taxon>
        <taxon>Protaetiibacter</taxon>
    </lineage>
</organism>
<dbReference type="InterPro" id="IPR006626">
    <property type="entry name" value="PbH1"/>
</dbReference>
<dbReference type="Pfam" id="PF13229">
    <property type="entry name" value="Beta_helix"/>
    <property type="match status" value="1"/>
</dbReference>
<dbReference type="InterPro" id="IPR012334">
    <property type="entry name" value="Pectin_lyas_fold"/>
</dbReference>
<name>A0ABT1ZBH8_9MICO</name>
<sequence>MTPTRPRTVACAMLLAAALTGCTASVGAPDASGGTVLTVSPAGTGACTAEAPCGFEDALDRAASGTRIELGPGDYGDLRIDGYRRFAEFADPLVITAAPDAEPVVGGLRISSPGVHLEDLTVAGLLSFDAGADGGRAERVHVTGSGMFVRADHVQVVDSLFEGGSSVDGIQIARASDVLVEGTTVRDYDQEIDNGRHADCIQLFDVADVVIRGNHLSNCYNAGLIISGGGRGIQGLLVEANFIQGCVERTERCGGGSAAELREQGVSDLVVRNNTFLNGSVRWGSAPGAVFDRNVVSYLSECGSRISNSVVLKWNVKMCKVPEWLDADGNRTGDYQPLDPTTGDLAPVEPTQARISPAGDLEPAPAGIDGAALPDDVAGAIAVG</sequence>
<dbReference type="RefSeq" id="WP_258796920.1">
    <property type="nucleotide sequence ID" value="NZ_JANTHX010000002.1"/>
</dbReference>
<gene>
    <name evidence="3" type="ORF">NUH29_00580</name>
</gene>
<dbReference type="Gene3D" id="2.160.20.10">
    <property type="entry name" value="Single-stranded right-handed beta-helix, Pectin lyase-like"/>
    <property type="match status" value="1"/>
</dbReference>
<evidence type="ECO:0000313" key="3">
    <source>
        <dbReference type="EMBL" id="MCS0498046.1"/>
    </source>
</evidence>
<protein>
    <submittedName>
        <fullName evidence="3">Right-handed parallel beta-helix repeat-containing protein</fullName>
    </submittedName>
</protein>
<proteinExistence type="predicted"/>
<feature type="chain" id="PRO_5045878265" evidence="1">
    <location>
        <begin position="25"/>
        <end position="384"/>
    </location>
</feature>
<reference evidence="3 4" key="1">
    <citation type="submission" date="2022-08" db="EMBL/GenBank/DDBJ databases">
        <authorList>
            <person name="Li F."/>
        </authorList>
    </citation>
    <scope>NUCLEOTIDE SEQUENCE [LARGE SCALE GENOMIC DNA]</scope>
    <source>
        <strain evidence="3 4">10F1B-8-1</strain>
    </source>
</reference>
<evidence type="ECO:0000259" key="2">
    <source>
        <dbReference type="Pfam" id="PF13229"/>
    </source>
</evidence>
<keyword evidence="1" id="KW-0732">Signal</keyword>
<feature type="signal peptide" evidence="1">
    <location>
        <begin position="1"/>
        <end position="24"/>
    </location>
</feature>
<dbReference type="Proteomes" id="UP001205337">
    <property type="component" value="Unassembled WGS sequence"/>
</dbReference>